<dbReference type="EMBL" id="CACSLK010027394">
    <property type="protein sequence ID" value="CAA0826253.1"/>
    <property type="molecule type" value="Genomic_DNA"/>
</dbReference>
<dbReference type="AlphaFoldDB" id="A0A9N7NCS0"/>
<dbReference type="InterPro" id="IPR036691">
    <property type="entry name" value="Endo/exonu/phosph_ase_sf"/>
</dbReference>
<dbReference type="PANTHER" id="PTHR33710">
    <property type="entry name" value="BNAC02G09200D PROTEIN"/>
    <property type="match status" value="1"/>
</dbReference>
<dbReference type="PANTHER" id="PTHR33710:SF71">
    <property type="entry name" value="ENDONUCLEASE_EXONUCLEASE_PHOSPHATASE DOMAIN-CONTAINING PROTEIN"/>
    <property type="match status" value="1"/>
</dbReference>
<sequence>PIFHTLVYAKCNRVGRYDLWDTLREITESIEGLPWMVSGDFNIFLHPDERVGSLLDRSREMWDFAQAVADCELIDAGCKGEPFTWVRDDLKERLDRALVSEAWSKVFAVTAVSHLTQFGSDHSPLLIRCRFSSTPRRSSFRFQNMWVRHHSFHDTVRDSWLQPTGLFGMRNLEAKLGRLRRRLRQWNWNVFGNLHQHLSVAQSAHAKAERAYDLDPTLENRTAMRGCHAEYMLRLLMEENFWKQKAAVRWVAEDEQNTRFFQGFIRQKHAKSHIHSIEADGSPLTQESQIRESATAHFQTLFTSDRGDLDAPIASFFPTIPPSVDLVGLCELPSREE</sequence>
<reference evidence="1" key="1">
    <citation type="submission" date="2019-12" db="EMBL/GenBank/DDBJ databases">
        <authorList>
            <person name="Scholes J."/>
        </authorList>
    </citation>
    <scope>NUCLEOTIDE SEQUENCE</scope>
</reference>
<keyword evidence="2" id="KW-1185">Reference proteome</keyword>
<feature type="non-terminal residue" evidence="1">
    <location>
        <position position="1"/>
    </location>
</feature>
<proteinExistence type="predicted"/>
<dbReference type="OrthoDB" id="1741802at2759"/>
<evidence type="ECO:0000313" key="2">
    <source>
        <dbReference type="Proteomes" id="UP001153555"/>
    </source>
</evidence>
<accession>A0A9N7NCS0</accession>
<evidence type="ECO:0000313" key="1">
    <source>
        <dbReference type="EMBL" id="CAA0826253.1"/>
    </source>
</evidence>
<feature type="non-terminal residue" evidence="1">
    <location>
        <position position="337"/>
    </location>
</feature>
<dbReference type="Gene3D" id="3.60.10.10">
    <property type="entry name" value="Endonuclease/exonuclease/phosphatase"/>
    <property type="match status" value="1"/>
</dbReference>
<protein>
    <recommendedName>
        <fullName evidence="3">Endonuclease/exonuclease/phosphatase domain-containing protein</fullName>
    </recommendedName>
</protein>
<dbReference type="Proteomes" id="UP001153555">
    <property type="component" value="Unassembled WGS sequence"/>
</dbReference>
<comment type="caution">
    <text evidence="1">The sequence shown here is derived from an EMBL/GenBank/DDBJ whole genome shotgun (WGS) entry which is preliminary data.</text>
</comment>
<dbReference type="SUPFAM" id="SSF56219">
    <property type="entry name" value="DNase I-like"/>
    <property type="match status" value="1"/>
</dbReference>
<evidence type="ECO:0008006" key="3">
    <source>
        <dbReference type="Google" id="ProtNLM"/>
    </source>
</evidence>
<name>A0A9N7NCS0_STRHE</name>
<gene>
    <name evidence="1" type="ORF">SHERM_22634</name>
</gene>
<organism evidence="1 2">
    <name type="scientific">Striga hermonthica</name>
    <name type="common">Purple witchweed</name>
    <name type="synonym">Buchnera hermonthica</name>
    <dbReference type="NCBI Taxonomy" id="68872"/>
    <lineage>
        <taxon>Eukaryota</taxon>
        <taxon>Viridiplantae</taxon>
        <taxon>Streptophyta</taxon>
        <taxon>Embryophyta</taxon>
        <taxon>Tracheophyta</taxon>
        <taxon>Spermatophyta</taxon>
        <taxon>Magnoliopsida</taxon>
        <taxon>eudicotyledons</taxon>
        <taxon>Gunneridae</taxon>
        <taxon>Pentapetalae</taxon>
        <taxon>asterids</taxon>
        <taxon>lamiids</taxon>
        <taxon>Lamiales</taxon>
        <taxon>Orobanchaceae</taxon>
        <taxon>Buchnereae</taxon>
        <taxon>Striga</taxon>
    </lineage>
</organism>